<dbReference type="GO" id="GO:0000287">
    <property type="term" value="F:magnesium ion binding"/>
    <property type="evidence" value="ECO:0007669"/>
    <property type="project" value="TreeGrafter"/>
</dbReference>
<evidence type="ECO:0000313" key="2">
    <source>
        <dbReference type="Proteomes" id="UP000824223"/>
    </source>
</evidence>
<dbReference type="NCBIfam" id="TIGR01484">
    <property type="entry name" value="HAD-SF-IIB"/>
    <property type="match status" value="1"/>
</dbReference>
<name>A0A9D2HCV7_9FIRM</name>
<dbReference type="Pfam" id="PF08282">
    <property type="entry name" value="Hydrolase_3"/>
    <property type="match status" value="1"/>
</dbReference>
<dbReference type="InterPro" id="IPR023214">
    <property type="entry name" value="HAD_sf"/>
</dbReference>
<dbReference type="NCBIfam" id="TIGR00099">
    <property type="entry name" value="Cof-subfamily"/>
    <property type="match status" value="1"/>
</dbReference>
<dbReference type="InterPro" id="IPR000150">
    <property type="entry name" value="Cof"/>
</dbReference>
<evidence type="ECO:0000313" key="1">
    <source>
        <dbReference type="EMBL" id="HJA07460.1"/>
    </source>
</evidence>
<dbReference type="EMBL" id="DXAK01000048">
    <property type="protein sequence ID" value="HJA07460.1"/>
    <property type="molecule type" value="Genomic_DNA"/>
</dbReference>
<gene>
    <name evidence="1" type="ORF">H9798_10035</name>
</gene>
<proteinExistence type="predicted"/>
<dbReference type="InterPro" id="IPR006379">
    <property type="entry name" value="HAD-SF_hydro_IIB"/>
</dbReference>
<protein>
    <submittedName>
        <fullName evidence="1">Cof-type HAD-IIB family hydrolase</fullName>
    </submittedName>
</protein>
<accession>A0A9D2HCV7</accession>
<dbReference type="PANTHER" id="PTHR10000">
    <property type="entry name" value="PHOSPHOSERINE PHOSPHATASE"/>
    <property type="match status" value="1"/>
</dbReference>
<dbReference type="SFLD" id="SFLDG01140">
    <property type="entry name" value="C2.B:_Phosphomannomutase_and_P"/>
    <property type="match status" value="1"/>
</dbReference>
<dbReference type="SFLD" id="SFLDS00003">
    <property type="entry name" value="Haloacid_Dehalogenase"/>
    <property type="match status" value="1"/>
</dbReference>
<dbReference type="GO" id="GO:0016791">
    <property type="term" value="F:phosphatase activity"/>
    <property type="evidence" value="ECO:0007669"/>
    <property type="project" value="TreeGrafter"/>
</dbReference>
<reference evidence="1" key="1">
    <citation type="journal article" date="2021" name="PeerJ">
        <title>Extensive microbial diversity within the chicken gut microbiome revealed by metagenomics and culture.</title>
        <authorList>
            <person name="Gilroy R."/>
            <person name="Ravi A."/>
            <person name="Getino M."/>
            <person name="Pursley I."/>
            <person name="Horton D.L."/>
            <person name="Alikhan N.F."/>
            <person name="Baker D."/>
            <person name="Gharbi K."/>
            <person name="Hall N."/>
            <person name="Watson M."/>
            <person name="Adriaenssens E.M."/>
            <person name="Foster-Nyarko E."/>
            <person name="Jarju S."/>
            <person name="Secka A."/>
            <person name="Antonio M."/>
            <person name="Oren A."/>
            <person name="Chaudhuri R.R."/>
            <person name="La Ragione R."/>
            <person name="Hildebrand F."/>
            <person name="Pallen M.J."/>
        </authorList>
    </citation>
    <scope>NUCLEOTIDE SEQUENCE</scope>
    <source>
        <strain evidence="1">ChiSjej2B20-11307</strain>
    </source>
</reference>
<dbReference type="SUPFAM" id="SSF56784">
    <property type="entry name" value="HAD-like"/>
    <property type="match status" value="1"/>
</dbReference>
<organism evidence="1 2">
    <name type="scientific">Candidatus Mediterraneibacter pullicola</name>
    <dbReference type="NCBI Taxonomy" id="2838682"/>
    <lineage>
        <taxon>Bacteria</taxon>
        <taxon>Bacillati</taxon>
        <taxon>Bacillota</taxon>
        <taxon>Clostridia</taxon>
        <taxon>Lachnospirales</taxon>
        <taxon>Lachnospiraceae</taxon>
        <taxon>Mediterraneibacter</taxon>
    </lineage>
</organism>
<dbReference type="Gene3D" id="3.30.1240.10">
    <property type="match status" value="1"/>
</dbReference>
<dbReference type="InterPro" id="IPR036412">
    <property type="entry name" value="HAD-like_sf"/>
</dbReference>
<dbReference type="Gene3D" id="3.40.50.1000">
    <property type="entry name" value="HAD superfamily/HAD-like"/>
    <property type="match status" value="1"/>
</dbReference>
<dbReference type="GO" id="GO:0005829">
    <property type="term" value="C:cytosol"/>
    <property type="evidence" value="ECO:0007669"/>
    <property type="project" value="TreeGrafter"/>
</dbReference>
<keyword evidence="1" id="KW-0378">Hydrolase</keyword>
<dbReference type="Proteomes" id="UP000824223">
    <property type="component" value="Unassembled WGS sequence"/>
</dbReference>
<reference evidence="1" key="2">
    <citation type="submission" date="2021-04" db="EMBL/GenBank/DDBJ databases">
        <authorList>
            <person name="Gilroy R."/>
        </authorList>
    </citation>
    <scope>NUCLEOTIDE SEQUENCE</scope>
    <source>
        <strain evidence="1">ChiSjej2B20-11307</strain>
    </source>
</reference>
<comment type="caution">
    <text evidence="1">The sequence shown here is derived from an EMBL/GenBank/DDBJ whole genome shotgun (WGS) entry which is preliminary data.</text>
</comment>
<sequence>MIKLIASDLDGTLLRDGAQELTPRAVRLIHELTRKGIHFVAASGRQYDSERHIFDEIKDEISYISDNGSLCVHKGKVVSCGAIPDDLSLRIIDEIRKTPDYELLISRAEACYIEEGNPNFINHMKNVMNFNIRTLKDIRDIELPIMKIAVANVGSDSNMEYLKHLKKMFGQEIKVVTSGTIWIDFITPGCSKGTALKTMLELLDVKPEECMVFGDEYNDVEMLELSPNSYAMSDAAPGIAEHAAHVTDSVEDVLEKVLAGLQ</sequence>
<dbReference type="PANTHER" id="PTHR10000:SF53">
    <property type="entry name" value="5-AMINO-6-(5-PHOSPHO-D-RIBITYLAMINO)URACIL PHOSPHATASE YBJI-RELATED"/>
    <property type="match status" value="1"/>
</dbReference>
<dbReference type="AlphaFoldDB" id="A0A9D2HCV7"/>